<keyword evidence="2" id="KW-1185">Reference proteome</keyword>
<protein>
    <recommendedName>
        <fullName evidence="3">RlpA-like protein double-psi beta-barrel domain-containing protein</fullName>
    </recommendedName>
</protein>
<dbReference type="Proteomes" id="UP000193642">
    <property type="component" value="Unassembled WGS sequence"/>
</dbReference>
<evidence type="ECO:0000313" key="1">
    <source>
        <dbReference type="EMBL" id="ORY40373.1"/>
    </source>
</evidence>
<proteinExistence type="predicted"/>
<name>A0A1Y2C003_9FUNG</name>
<comment type="caution">
    <text evidence="1">The sequence shown here is derived from an EMBL/GenBank/DDBJ whole genome shotgun (WGS) entry which is preliminary data.</text>
</comment>
<dbReference type="InterPro" id="IPR036908">
    <property type="entry name" value="RlpA-like_sf"/>
</dbReference>
<evidence type="ECO:0000313" key="2">
    <source>
        <dbReference type="Proteomes" id="UP000193642"/>
    </source>
</evidence>
<dbReference type="AlphaFoldDB" id="A0A1Y2C003"/>
<sequence>KTTMADLSSFGWTQAYSTHYGPFPQQLSASEPGYLKGSDQGVGCAAPQPNGGGDPRWAAIVAQGTLPAPLPETVYPVIHTVAVSQKYWASNYTAPICFQQLWIRNRNNITQHITAYVVDFCPTSGCTWSESELPWNIDLYGGDAWAKLGGEPFGSKLDLEIVWP</sequence>
<dbReference type="Gene3D" id="2.40.40.10">
    <property type="entry name" value="RlpA-like domain"/>
    <property type="match status" value="1"/>
</dbReference>
<evidence type="ECO:0008006" key="3">
    <source>
        <dbReference type="Google" id="ProtNLM"/>
    </source>
</evidence>
<gene>
    <name evidence="1" type="ORF">BCR33DRAFT_648890</name>
</gene>
<reference evidence="1 2" key="1">
    <citation type="submission" date="2016-07" db="EMBL/GenBank/DDBJ databases">
        <title>Pervasive Adenine N6-methylation of Active Genes in Fungi.</title>
        <authorList>
            <consortium name="DOE Joint Genome Institute"/>
            <person name="Mondo S.J."/>
            <person name="Dannebaum R.O."/>
            <person name="Kuo R.C."/>
            <person name="Labutti K."/>
            <person name="Haridas S."/>
            <person name="Kuo A."/>
            <person name="Salamov A."/>
            <person name="Ahrendt S.R."/>
            <person name="Lipzen A."/>
            <person name="Sullivan W."/>
            <person name="Andreopoulos W.B."/>
            <person name="Clum A."/>
            <person name="Lindquist E."/>
            <person name="Daum C."/>
            <person name="Ramamoorthy G.K."/>
            <person name="Gryganskyi A."/>
            <person name="Culley D."/>
            <person name="Magnuson J.K."/>
            <person name="James T.Y."/>
            <person name="O'Malley M.A."/>
            <person name="Stajich J.E."/>
            <person name="Spatafora J.W."/>
            <person name="Visel A."/>
            <person name="Grigoriev I.V."/>
        </authorList>
    </citation>
    <scope>NUCLEOTIDE SEQUENCE [LARGE SCALE GENOMIC DNA]</scope>
    <source>
        <strain evidence="1 2">JEL800</strain>
    </source>
</reference>
<feature type="non-terminal residue" evidence="1">
    <location>
        <position position="1"/>
    </location>
</feature>
<dbReference type="CDD" id="cd22191">
    <property type="entry name" value="DPBB_RlpA_EXP_N-like"/>
    <property type="match status" value="1"/>
</dbReference>
<dbReference type="SUPFAM" id="SSF50685">
    <property type="entry name" value="Barwin-like endoglucanases"/>
    <property type="match status" value="1"/>
</dbReference>
<accession>A0A1Y2C003</accession>
<dbReference type="OrthoDB" id="2139124at2759"/>
<dbReference type="EMBL" id="MCGO01000035">
    <property type="protein sequence ID" value="ORY40373.1"/>
    <property type="molecule type" value="Genomic_DNA"/>
</dbReference>
<organism evidence="1 2">
    <name type="scientific">Rhizoclosmatium globosum</name>
    <dbReference type="NCBI Taxonomy" id="329046"/>
    <lineage>
        <taxon>Eukaryota</taxon>
        <taxon>Fungi</taxon>
        <taxon>Fungi incertae sedis</taxon>
        <taxon>Chytridiomycota</taxon>
        <taxon>Chytridiomycota incertae sedis</taxon>
        <taxon>Chytridiomycetes</taxon>
        <taxon>Chytridiales</taxon>
        <taxon>Chytriomycetaceae</taxon>
        <taxon>Rhizoclosmatium</taxon>
    </lineage>
</organism>
<feature type="non-terminal residue" evidence="1">
    <location>
        <position position="164"/>
    </location>
</feature>